<keyword evidence="1" id="KW-0732">Signal</keyword>
<feature type="chain" id="PRO_5043710057" evidence="1">
    <location>
        <begin position="31"/>
        <end position="106"/>
    </location>
</feature>
<dbReference type="Proteomes" id="UP001488838">
    <property type="component" value="Unassembled WGS sequence"/>
</dbReference>
<keyword evidence="3" id="KW-1185">Reference proteome</keyword>
<dbReference type="AlphaFoldDB" id="A0AAW0HVT9"/>
<organism evidence="2 3">
    <name type="scientific">Myodes glareolus</name>
    <name type="common">Bank vole</name>
    <name type="synonym">Clethrionomys glareolus</name>
    <dbReference type="NCBI Taxonomy" id="447135"/>
    <lineage>
        <taxon>Eukaryota</taxon>
        <taxon>Metazoa</taxon>
        <taxon>Chordata</taxon>
        <taxon>Craniata</taxon>
        <taxon>Vertebrata</taxon>
        <taxon>Euteleostomi</taxon>
        <taxon>Mammalia</taxon>
        <taxon>Eutheria</taxon>
        <taxon>Euarchontoglires</taxon>
        <taxon>Glires</taxon>
        <taxon>Rodentia</taxon>
        <taxon>Myomorpha</taxon>
        <taxon>Muroidea</taxon>
        <taxon>Cricetidae</taxon>
        <taxon>Arvicolinae</taxon>
        <taxon>Myodes</taxon>
    </lineage>
</organism>
<reference evidence="2 3" key="1">
    <citation type="journal article" date="2023" name="bioRxiv">
        <title>Conserved and derived expression patterns and positive selection on dental genes reveal complex evolutionary context of ever-growing rodent molars.</title>
        <authorList>
            <person name="Calamari Z.T."/>
            <person name="Song A."/>
            <person name="Cohen E."/>
            <person name="Akter M."/>
            <person name="Roy R.D."/>
            <person name="Hallikas O."/>
            <person name="Christensen M.M."/>
            <person name="Li P."/>
            <person name="Marangoni P."/>
            <person name="Jernvall J."/>
            <person name="Klein O.D."/>
        </authorList>
    </citation>
    <scope>NUCLEOTIDE SEQUENCE [LARGE SCALE GENOMIC DNA]</scope>
    <source>
        <strain evidence="2">V071</strain>
    </source>
</reference>
<accession>A0AAW0HVT9</accession>
<feature type="signal peptide" evidence="1">
    <location>
        <begin position="1"/>
        <end position="30"/>
    </location>
</feature>
<evidence type="ECO:0000256" key="1">
    <source>
        <dbReference type="SAM" id="SignalP"/>
    </source>
</evidence>
<protein>
    <submittedName>
        <fullName evidence="2">Uncharacterized protein</fullName>
    </submittedName>
</protein>
<evidence type="ECO:0000313" key="2">
    <source>
        <dbReference type="EMBL" id="KAK7806080.1"/>
    </source>
</evidence>
<proteinExistence type="predicted"/>
<name>A0AAW0HVT9_MYOGA</name>
<gene>
    <name evidence="2" type="ORF">U0070_000007</name>
</gene>
<dbReference type="EMBL" id="JBBHLL010000314">
    <property type="protein sequence ID" value="KAK7806080.1"/>
    <property type="molecule type" value="Genomic_DNA"/>
</dbReference>
<comment type="caution">
    <text evidence="2">The sequence shown here is derived from an EMBL/GenBank/DDBJ whole genome shotgun (WGS) entry which is preliminary data.</text>
</comment>
<evidence type="ECO:0000313" key="3">
    <source>
        <dbReference type="Proteomes" id="UP001488838"/>
    </source>
</evidence>
<sequence>MCRQRKWMQRFNRVLNCTLIAAVVTSPAWGGSEEKPGGPFRCWGPRTDDVLGRHYYRTVLPTLRVHQNQTELEPDVELDIESLHWRQRQTDPCELADSLVYTVSSR</sequence>